<gene>
    <name evidence="1" type="ORF">HETIRDRAFT_174152</name>
</gene>
<reference evidence="1 2" key="1">
    <citation type="journal article" date="2012" name="New Phytol.">
        <title>Insight into trade-off between wood decay and parasitism from the genome of a fungal forest pathogen.</title>
        <authorList>
            <person name="Olson A."/>
            <person name="Aerts A."/>
            <person name="Asiegbu F."/>
            <person name="Belbahri L."/>
            <person name="Bouzid O."/>
            <person name="Broberg A."/>
            <person name="Canback B."/>
            <person name="Coutinho P.M."/>
            <person name="Cullen D."/>
            <person name="Dalman K."/>
            <person name="Deflorio G."/>
            <person name="van Diepen L.T."/>
            <person name="Dunand C."/>
            <person name="Duplessis S."/>
            <person name="Durling M."/>
            <person name="Gonthier P."/>
            <person name="Grimwood J."/>
            <person name="Fossdal C.G."/>
            <person name="Hansson D."/>
            <person name="Henrissat B."/>
            <person name="Hietala A."/>
            <person name="Himmelstrand K."/>
            <person name="Hoffmeister D."/>
            <person name="Hogberg N."/>
            <person name="James T.Y."/>
            <person name="Karlsson M."/>
            <person name="Kohler A."/>
            <person name="Kues U."/>
            <person name="Lee Y.H."/>
            <person name="Lin Y.C."/>
            <person name="Lind M."/>
            <person name="Lindquist E."/>
            <person name="Lombard V."/>
            <person name="Lucas S."/>
            <person name="Lunden K."/>
            <person name="Morin E."/>
            <person name="Murat C."/>
            <person name="Park J."/>
            <person name="Raffaello T."/>
            <person name="Rouze P."/>
            <person name="Salamov A."/>
            <person name="Schmutz J."/>
            <person name="Solheim H."/>
            <person name="Stahlberg J."/>
            <person name="Velez H."/>
            <person name="de Vries R.P."/>
            <person name="Wiebenga A."/>
            <person name="Woodward S."/>
            <person name="Yakovlev I."/>
            <person name="Garbelotto M."/>
            <person name="Martin F."/>
            <person name="Grigoriev I.V."/>
            <person name="Stenlid J."/>
        </authorList>
    </citation>
    <scope>NUCLEOTIDE SEQUENCE [LARGE SCALE GENOMIC DNA]</scope>
    <source>
        <strain evidence="1 2">TC 32-1</strain>
    </source>
</reference>
<evidence type="ECO:0008006" key="3">
    <source>
        <dbReference type="Google" id="ProtNLM"/>
    </source>
</evidence>
<dbReference type="GeneID" id="20668491"/>
<dbReference type="RefSeq" id="XP_009550746.1">
    <property type="nucleotide sequence ID" value="XM_009552451.1"/>
</dbReference>
<dbReference type="HOGENOM" id="CLU_032057_0_0_1"/>
<dbReference type="eggNOG" id="ENOG502R0Z7">
    <property type="taxonomic scope" value="Eukaryota"/>
</dbReference>
<protein>
    <recommendedName>
        <fullName evidence="3">Protein kinase domain-containing protein</fullName>
    </recommendedName>
</protein>
<dbReference type="EMBL" id="KI925463">
    <property type="protein sequence ID" value="ETW77208.1"/>
    <property type="molecule type" value="Genomic_DNA"/>
</dbReference>
<dbReference type="AlphaFoldDB" id="W4JUH7"/>
<dbReference type="InParanoid" id="W4JUH7"/>
<dbReference type="OrthoDB" id="3261465at2759"/>
<keyword evidence="2" id="KW-1185">Reference proteome</keyword>
<evidence type="ECO:0000313" key="2">
    <source>
        <dbReference type="Proteomes" id="UP000030671"/>
    </source>
</evidence>
<sequence length="639" mass="72945">MRAKTPTTLLSPEAFLKFRICPKTNTSSCTPQSSKSRYVDSLEPLVCLRRWPAHRRNEESMFDDFLRRYRLHKIPIDPFSTQSHGSFTAKYIEPTIQLINNEFLVDESPTLRCEVDAGHPEYWMARIVTDECPSGANDDIYSSSDLVTLCHHLVIVIDPAMAIDWTTLDPKVKRISLAPDNIARPFFDVLVAECRRLGCPHGMLTDEHHTATLFFPPLGYIDKMPPNPNSNFFILQSSVIDIPIRWTLASSVCFAIGQYIKPSRLDELCLGALGNPGHLECGFSTELEAIQSRRSFRDFDLYTLQRCPGAWDQFMRWRVWAAQQALDPQTRVEPGSVLSVDCDGFRRKHCLWRCPFPNPRPPQETIDIVTRSPRPRDSTIDRAIAEASSSGNRLSFEITDVKREGLEYFSQVYVGRLQGVAQAVCLKLFDERLFPFTHEPQYGNHVRPETQLLNLNFADDMMRREEAVYCDRLQYLQGSLIPHCYGFHIFTLPDGWEVLGFFMELIDGPSLWEVGQRIKSPALQACIVTHVRHVVRALGFAGVEQGDWHLDQILCPPQSSLNMSVDGVDDRQRDNGHPAFHSMVLIDFAFAPQRLGEDCSRPGHPVLNPSILMHIIQAEIGISWDVLKDHWTPMMEEEY</sequence>
<name>W4JUH7_HETIT</name>
<accession>W4JUH7</accession>
<proteinExistence type="predicted"/>
<evidence type="ECO:0000313" key="1">
    <source>
        <dbReference type="EMBL" id="ETW77208.1"/>
    </source>
</evidence>
<dbReference type="Proteomes" id="UP000030671">
    <property type="component" value="Unassembled WGS sequence"/>
</dbReference>
<organism evidence="1 2">
    <name type="scientific">Heterobasidion irregulare (strain TC 32-1)</name>
    <dbReference type="NCBI Taxonomy" id="747525"/>
    <lineage>
        <taxon>Eukaryota</taxon>
        <taxon>Fungi</taxon>
        <taxon>Dikarya</taxon>
        <taxon>Basidiomycota</taxon>
        <taxon>Agaricomycotina</taxon>
        <taxon>Agaricomycetes</taxon>
        <taxon>Russulales</taxon>
        <taxon>Bondarzewiaceae</taxon>
        <taxon>Heterobasidion</taxon>
        <taxon>Heterobasidion annosum species complex</taxon>
    </lineage>
</organism>
<dbReference type="KEGG" id="hir:HETIRDRAFT_174152"/>